<keyword evidence="2" id="KW-0456">Lyase</keyword>
<evidence type="ECO:0000256" key="1">
    <source>
        <dbReference type="ARBA" id="ARBA00023004"/>
    </source>
</evidence>
<dbReference type="Pfam" id="PF01989">
    <property type="entry name" value="AcnX_swivel_put"/>
    <property type="match status" value="1"/>
</dbReference>
<dbReference type="Gene3D" id="3.30.499.10">
    <property type="entry name" value="Aconitase, domain 3"/>
    <property type="match status" value="1"/>
</dbReference>
<keyword evidence="6" id="KW-1185">Reference proteome</keyword>
<dbReference type="CDD" id="cd01356">
    <property type="entry name" value="AcnX_swivel"/>
    <property type="match status" value="1"/>
</dbReference>
<dbReference type="AlphaFoldDB" id="A0A4V2SAM3"/>
<dbReference type="Pfam" id="PF04412">
    <property type="entry name" value="AcnX"/>
    <property type="match status" value="1"/>
</dbReference>
<comment type="caution">
    <text evidence="5">The sequence shown here is derived from an EMBL/GenBank/DDBJ whole genome shotgun (WGS) entry which is preliminary data.</text>
</comment>
<dbReference type="RefSeq" id="WP_117319408.1">
    <property type="nucleotide sequence ID" value="NZ_QQSW01000025.1"/>
</dbReference>
<dbReference type="Proteomes" id="UP000294980">
    <property type="component" value="Unassembled WGS sequence"/>
</dbReference>
<dbReference type="EMBL" id="SLWX01000019">
    <property type="protein sequence ID" value="TCO72210.1"/>
    <property type="molecule type" value="Genomic_DNA"/>
</dbReference>
<keyword evidence="1" id="KW-0408">Iron</keyword>
<organism evidence="5 6">
    <name type="scientific">Chromatocurvus halotolerans</name>
    <dbReference type="NCBI Taxonomy" id="1132028"/>
    <lineage>
        <taxon>Bacteria</taxon>
        <taxon>Pseudomonadati</taxon>
        <taxon>Pseudomonadota</taxon>
        <taxon>Gammaproteobacteria</taxon>
        <taxon>Cellvibrionales</taxon>
        <taxon>Halieaceae</taxon>
        <taxon>Chromatocurvus</taxon>
    </lineage>
</organism>
<dbReference type="InterPro" id="IPR012047">
    <property type="entry name" value="AcnX"/>
</dbReference>
<dbReference type="CDD" id="cd01355">
    <property type="entry name" value="AcnX"/>
    <property type="match status" value="1"/>
</dbReference>
<dbReference type="InterPro" id="IPR036008">
    <property type="entry name" value="Aconitase_4Fe-4S_dom"/>
</dbReference>
<dbReference type="OrthoDB" id="1550274at2"/>
<dbReference type="Gene3D" id="3.50.30.10">
    <property type="entry name" value="Phosphohistidine domain"/>
    <property type="match status" value="1"/>
</dbReference>
<evidence type="ECO:0000313" key="5">
    <source>
        <dbReference type="EMBL" id="TCO72210.1"/>
    </source>
</evidence>
<reference evidence="5 6" key="1">
    <citation type="submission" date="2019-03" db="EMBL/GenBank/DDBJ databases">
        <title>Genomic Encyclopedia of Type Strains, Phase IV (KMG-IV): sequencing the most valuable type-strain genomes for metagenomic binning, comparative biology and taxonomic classification.</title>
        <authorList>
            <person name="Goeker M."/>
        </authorList>
    </citation>
    <scope>NUCLEOTIDE SEQUENCE [LARGE SCALE GENOMIC DNA]</scope>
    <source>
        <strain evidence="5 6">DSM 23344</strain>
    </source>
</reference>
<evidence type="ECO:0000256" key="2">
    <source>
        <dbReference type="ARBA" id="ARBA00023239"/>
    </source>
</evidence>
<gene>
    <name evidence="5" type="ORF">EV688_11911</name>
</gene>
<feature type="domain" description="Phosphomevalonate dehydratase small subunit-like" evidence="3">
    <location>
        <begin position="22"/>
        <end position="96"/>
    </location>
</feature>
<dbReference type="InterPro" id="IPR007506">
    <property type="entry name" value="PMDh-L-like_dom"/>
</dbReference>
<dbReference type="GO" id="GO:0016829">
    <property type="term" value="F:lyase activity"/>
    <property type="evidence" value="ECO:0007669"/>
    <property type="project" value="UniProtKB-KW"/>
</dbReference>
<dbReference type="InterPro" id="IPR002840">
    <property type="entry name" value="PMDh-S-like_dom"/>
</dbReference>
<proteinExistence type="predicted"/>
<evidence type="ECO:0000259" key="4">
    <source>
        <dbReference type="Pfam" id="PF04412"/>
    </source>
</evidence>
<evidence type="ECO:0000259" key="3">
    <source>
        <dbReference type="Pfam" id="PF01989"/>
    </source>
</evidence>
<dbReference type="SUPFAM" id="SSF52016">
    <property type="entry name" value="LeuD/IlvD-like"/>
    <property type="match status" value="1"/>
</dbReference>
<dbReference type="PANTHER" id="PTHR36577">
    <property type="entry name" value="DUF521 DOMAIN PROTEIN (AFU_ORTHOLOGUE AFUA_6G00490)"/>
    <property type="match status" value="1"/>
</dbReference>
<sequence length="569" mass="60516">MRATMLVPGNAQGAVVTCSEGLSFWGGVDPDSGIIIDAHHPEHGTALAGRVVLMPTSRGSCSGSGVLLQLARNARAPAALVFSEPEDILTLGAMIAARLFNATVVVLRVSPPLFRALSQASHASIDGGILRFEDQAVPLAPVGTEAVYLTDPDRAMLDGRQGLAQQVAMEVLCLMAAAQGATDLVDVSRAHIDGCILAHDANLDFAEKMQQMGARVCIPTTINAISVDRENWTHQGVAEDFGDRASRLADAYVAMGAQPTFTCAPYLLEDAPVAGEAIGWSESNAVIYANSVLGSRTVKHPDYLDLFIAMTGRAPNTGVYATDSRRPAREIHVVLPDTFDDALWPMLGWLAGALSPRQIPVLTGLESTAPSQDDLKALCAAFGTTSAAPMLHVRGHTPEAHLAVLPGSERLPITPDDLAQVWRNFNRADDKVDLVAIGSPHASLAECRRLAELLQGQRCHAGTQMIVTVGRQVLSVAKSEGILERLQQSGVQVIPDLCWCSITEPVFPSTAKVLMTNSGKYSHYATGLTGRGVRFGSLSDCVRTAVTGRVPDQLPHWLLQAGQVSQQGR</sequence>
<dbReference type="InterPro" id="IPR015931">
    <property type="entry name" value="Acnase/IPM_dHydase_lsu_aba_1/3"/>
</dbReference>
<accession>A0A4V2SAM3</accession>
<dbReference type="PANTHER" id="PTHR36577:SF3">
    <property type="entry name" value="DUF521 DOMAIN PROTEIN (AFU_ORTHOLOGUE AFUA_6G00490)"/>
    <property type="match status" value="1"/>
</dbReference>
<protein>
    <submittedName>
        <fullName evidence="5">Putative aconitase subunit 1</fullName>
    </submittedName>
</protein>
<name>A0A4V2SAM3_9GAMM</name>
<evidence type="ECO:0000313" key="6">
    <source>
        <dbReference type="Proteomes" id="UP000294980"/>
    </source>
</evidence>
<dbReference type="PIRSF" id="PIRSF036630">
    <property type="entry name" value="UCP036630"/>
    <property type="match status" value="1"/>
</dbReference>
<dbReference type="SUPFAM" id="SSF53732">
    <property type="entry name" value="Aconitase iron-sulfur domain"/>
    <property type="match status" value="1"/>
</dbReference>
<feature type="domain" description="Phosphomevalonate dehydratase large subunit-like" evidence="4">
    <location>
        <begin position="147"/>
        <end position="543"/>
    </location>
</feature>